<evidence type="ECO:0000256" key="2">
    <source>
        <dbReference type="ARBA" id="ARBA00022448"/>
    </source>
</evidence>
<evidence type="ECO:0000259" key="10">
    <source>
        <dbReference type="Pfam" id="PF00593"/>
    </source>
</evidence>
<organism evidence="11 12">
    <name type="scientific">Candidatus Marithioploca araucensis</name>
    <dbReference type="NCBI Taxonomy" id="70273"/>
    <lineage>
        <taxon>Bacteria</taxon>
        <taxon>Pseudomonadati</taxon>
        <taxon>Pseudomonadota</taxon>
        <taxon>Gammaproteobacteria</taxon>
        <taxon>Thiotrichales</taxon>
        <taxon>Thiotrichaceae</taxon>
        <taxon>Candidatus Marithioploca</taxon>
    </lineage>
</organism>
<reference evidence="11" key="1">
    <citation type="submission" date="2023-06" db="EMBL/GenBank/DDBJ databases">
        <title>Uncultivated large filamentous bacteria from sulfidic sediments reveal new species and different genomic features in energy metabolism and defense.</title>
        <authorList>
            <person name="Fonseca A."/>
        </authorList>
    </citation>
    <scope>NUCLEOTIDE SEQUENCE</scope>
    <source>
        <strain evidence="11">HSG4</strain>
    </source>
</reference>
<protein>
    <submittedName>
        <fullName evidence="11">TonB-dependent receptor</fullName>
    </submittedName>
</protein>
<dbReference type="InterPro" id="IPR000531">
    <property type="entry name" value="Beta-barrel_TonB"/>
</dbReference>
<keyword evidence="2 9" id="KW-0813">Transport</keyword>
<dbReference type="InterPro" id="IPR039426">
    <property type="entry name" value="TonB-dep_rcpt-like"/>
</dbReference>
<evidence type="ECO:0000256" key="6">
    <source>
        <dbReference type="ARBA" id="ARBA00023077"/>
    </source>
</evidence>
<sequence length="355" mass="40430">TKESWYSLFANRIQTDGFNDCQESNSGGCFTIEPDEAGYENTYYNLRLGQRLGDQISMEAYALRTDGHPAYDSSFDNEADFVQQVLGMKAAYVINENWLINLNMGQSLDKTDNFGNSTKSYFHTTRKTGTFQNNFFFSERDTLTVGLDLQKDEVDSSTAYTIDSLDNKGIFAEYQTRSGRTDWIMGFRKDDNEQFGKHQTGNIGLGYALSQRTRFIANYGSAFKAPSFNELYFPNFGNPKLVPEESESIEMGLMGTQPYYKWSLTAYRTHIDQLIATQFDAETGNYFADNINQAEINGIEGDLNWQKDGWTFKTKLSWLKPENKETGKLLPRRAQKTLNVALAERRGAMKTEISV</sequence>
<evidence type="ECO:0000313" key="12">
    <source>
        <dbReference type="Proteomes" id="UP001171945"/>
    </source>
</evidence>
<keyword evidence="12" id="KW-1185">Reference proteome</keyword>
<dbReference type="PROSITE" id="PS52016">
    <property type="entry name" value="TONB_DEPENDENT_REC_3"/>
    <property type="match status" value="1"/>
</dbReference>
<dbReference type="Pfam" id="PF00593">
    <property type="entry name" value="TonB_dep_Rec_b-barrel"/>
    <property type="match status" value="1"/>
</dbReference>
<feature type="non-terminal residue" evidence="11">
    <location>
        <position position="1"/>
    </location>
</feature>
<proteinExistence type="inferred from homology"/>
<evidence type="ECO:0000256" key="5">
    <source>
        <dbReference type="ARBA" id="ARBA00022729"/>
    </source>
</evidence>
<evidence type="ECO:0000313" key="11">
    <source>
        <dbReference type="EMBL" id="MDM8563916.1"/>
    </source>
</evidence>
<dbReference type="EMBL" id="JAUCGM010000961">
    <property type="protein sequence ID" value="MDM8563916.1"/>
    <property type="molecule type" value="Genomic_DNA"/>
</dbReference>
<feature type="domain" description="TonB-dependent receptor-like beta-barrel" evidence="10">
    <location>
        <begin position="39"/>
        <end position="341"/>
    </location>
</feature>
<evidence type="ECO:0000256" key="4">
    <source>
        <dbReference type="ARBA" id="ARBA00022692"/>
    </source>
</evidence>
<dbReference type="Gene3D" id="2.40.170.20">
    <property type="entry name" value="TonB-dependent receptor, beta-barrel domain"/>
    <property type="match status" value="1"/>
</dbReference>
<keyword evidence="8 9" id="KW-0998">Cell outer membrane</keyword>
<evidence type="ECO:0000256" key="8">
    <source>
        <dbReference type="ARBA" id="ARBA00023237"/>
    </source>
</evidence>
<dbReference type="PANTHER" id="PTHR30069">
    <property type="entry name" value="TONB-DEPENDENT OUTER MEMBRANE RECEPTOR"/>
    <property type="match status" value="1"/>
</dbReference>
<evidence type="ECO:0000256" key="9">
    <source>
        <dbReference type="PROSITE-ProRule" id="PRU01360"/>
    </source>
</evidence>
<keyword evidence="3 9" id="KW-1134">Transmembrane beta strand</keyword>
<dbReference type="PANTHER" id="PTHR30069:SF53">
    <property type="entry name" value="COLICIN I RECEPTOR-RELATED"/>
    <property type="match status" value="1"/>
</dbReference>
<keyword evidence="7 9" id="KW-0472">Membrane</keyword>
<dbReference type="SUPFAM" id="SSF56935">
    <property type="entry name" value="Porins"/>
    <property type="match status" value="1"/>
</dbReference>
<accession>A0ABT7VWH3</accession>
<dbReference type="Proteomes" id="UP001171945">
    <property type="component" value="Unassembled WGS sequence"/>
</dbReference>
<keyword evidence="6" id="KW-0798">TonB box</keyword>
<name>A0ABT7VWH3_9GAMM</name>
<keyword evidence="5" id="KW-0732">Signal</keyword>
<evidence type="ECO:0000256" key="3">
    <source>
        <dbReference type="ARBA" id="ARBA00022452"/>
    </source>
</evidence>
<evidence type="ECO:0000256" key="7">
    <source>
        <dbReference type="ARBA" id="ARBA00023136"/>
    </source>
</evidence>
<keyword evidence="4 9" id="KW-0812">Transmembrane</keyword>
<evidence type="ECO:0000256" key="1">
    <source>
        <dbReference type="ARBA" id="ARBA00004571"/>
    </source>
</evidence>
<gene>
    <name evidence="11" type="ORF">QUF54_11235</name>
</gene>
<dbReference type="InterPro" id="IPR036942">
    <property type="entry name" value="Beta-barrel_TonB_sf"/>
</dbReference>
<keyword evidence="11" id="KW-0675">Receptor</keyword>
<comment type="caution">
    <text evidence="11">The sequence shown here is derived from an EMBL/GenBank/DDBJ whole genome shotgun (WGS) entry which is preliminary data.</text>
</comment>
<comment type="similarity">
    <text evidence="9">Belongs to the TonB-dependent receptor family.</text>
</comment>
<comment type="subcellular location">
    <subcellularLocation>
        <location evidence="1 9">Cell outer membrane</location>
        <topology evidence="1 9">Multi-pass membrane protein</topology>
    </subcellularLocation>
</comment>
<feature type="non-terminal residue" evidence="11">
    <location>
        <position position="355"/>
    </location>
</feature>